<evidence type="ECO:0000313" key="3">
    <source>
        <dbReference type="Proteomes" id="UP000217979"/>
    </source>
</evidence>
<proteinExistence type="predicted"/>
<protein>
    <recommendedName>
        <fullName evidence="1">T6SS Phospholipase effector Tle1-like catalytic domain-containing protein</fullName>
    </recommendedName>
</protein>
<keyword evidence="2" id="KW-0614">Plasmid</keyword>
<organism evidence="2 3">
    <name type="scientific">Cedecea neteri</name>
    <dbReference type="NCBI Taxonomy" id="158822"/>
    <lineage>
        <taxon>Bacteria</taxon>
        <taxon>Pseudomonadati</taxon>
        <taxon>Pseudomonadota</taxon>
        <taxon>Gammaproteobacteria</taxon>
        <taxon>Enterobacterales</taxon>
        <taxon>Enterobacteriaceae</taxon>
        <taxon>Cedecea</taxon>
    </lineage>
</organism>
<name>A0A291E622_9ENTR</name>
<dbReference type="Pfam" id="PF09994">
    <property type="entry name" value="T6SS_Tle1-like_cat"/>
    <property type="match status" value="1"/>
</dbReference>
<evidence type="ECO:0000313" key="2">
    <source>
        <dbReference type="EMBL" id="ATF95359.1"/>
    </source>
</evidence>
<dbReference type="AlphaFoldDB" id="A0A291E622"/>
<dbReference type="EMBL" id="CP023526">
    <property type="protein sequence ID" value="ATF95359.1"/>
    <property type="molecule type" value="Genomic_DNA"/>
</dbReference>
<accession>A0A291E622</accession>
<dbReference type="PANTHER" id="PTHR33840:SF1">
    <property type="entry name" value="TLE1 PHOSPHOLIPASE DOMAIN-CONTAINING PROTEIN"/>
    <property type="match status" value="1"/>
</dbReference>
<dbReference type="Proteomes" id="UP000217979">
    <property type="component" value="Plasmid unnamed"/>
</dbReference>
<dbReference type="InterPro" id="IPR018712">
    <property type="entry name" value="Tle1-like_cat"/>
</dbReference>
<evidence type="ECO:0000259" key="1">
    <source>
        <dbReference type="Pfam" id="PF09994"/>
    </source>
</evidence>
<sequence>MLPQNCAISGRAVNKSKAKREITLTIGIFFDGTGNNAPNTERALRSCGAGYHDLNFSGAESMLAKCVRDHFGFSGAEAVSYNTYFTNIYWLSRLYQQGLTTEADEAQSVVYIEGIGTEIDQPDNLVGLGLGLAETGIIAKTDKAVSKIARHVQDMLRVFQNQQQDCVFVVTTVRFDLFGFSRGGAAARHFANRVHARDSEIIKAINQGMAHSACVGTPVVKNRFIGLFDTVAAVGIPTHHLNRHVTDTGDVNLSLATRVAERVFQIAAAHECRFNFALNSVGPDWPELLLPGAHSDIGGGYLPVVTENVFLSRPETETVPFDRPDVQTRVYQKAFAQLSILTASPAMAALARVNNISAETWYDGRMPLDRYGQMQKRCFAALTLRNRVVKNRWSTVALRVMRDAALEAGVRFNAIDPTLPETALPDELVSLSAKAVVMGKAVRQGQSSQAFSLQEMDMLATKYIHCSAHWNAIDTDADGRILGGAFPSELIGFISRPDEQWRRTVYHMDARRR</sequence>
<geneLocation type="plasmid" evidence="2">
    <name>unnamed</name>
</geneLocation>
<feature type="domain" description="T6SS Phospholipase effector Tle1-like catalytic" evidence="1">
    <location>
        <begin position="217"/>
        <end position="302"/>
    </location>
</feature>
<gene>
    <name evidence="2" type="ORF">CO704_24985</name>
</gene>
<reference evidence="2 3" key="1">
    <citation type="submission" date="2017-09" db="EMBL/GenBank/DDBJ databases">
        <title>FDA dAtabase for Regulatory Grade micrObial Sequences (FDA-ARGOS): Supporting development and validation of Infectious Disease Dx tests.</title>
        <authorList>
            <person name="Minogue T."/>
            <person name="Wolcott M."/>
            <person name="Wasieloski L."/>
            <person name="Aguilar W."/>
            <person name="Moore D."/>
            <person name="Tallon L."/>
            <person name="Sadzewicz L."/>
            <person name="Ott S."/>
            <person name="Zhao X."/>
            <person name="Nagaraj S."/>
            <person name="Vavikolanu K."/>
            <person name="Aluvathingal J."/>
            <person name="Nadendla S."/>
            <person name="Sichtig H."/>
        </authorList>
    </citation>
    <scope>NUCLEOTIDE SEQUENCE [LARGE SCALE GENOMIC DNA]</scope>
    <source>
        <strain evidence="2 3">FDAARGOS_392</strain>
        <plasmid evidence="3">Plasmid unnamed</plasmid>
    </source>
</reference>
<dbReference type="PANTHER" id="PTHR33840">
    <property type="match status" value="1"/>
</dbReference>